<organism evidence="1 2">
    <name type="scientific">Setaria viridis</name>
    <name type="common">Green bristlegrass</name>
    <name type="synonym">Setaria italica subsp. viridis</name>
    <dbReference type="NCBI Taxonomy" id="4556"/>
    <lineage>
        <taxon>Eukaryota</taxon>
        <taxon>Viridiplantae</taxon>
        <taxon>Streptophyta</taxon>
        <taxon>Embryophyta</taxon>
        <taxon>Tracheophyta</taxon>
        <taxon>Spermatophyta</taxon>
        <taxon>Magnoliopsida</taxon>
        <taxon>Liliopsida</taxon>
        <taxon>Poales</taxon>
        <taxon>Poaceae</taxon>
        <taxon>PACMAD clade</taxon>
        <taxon>Panicoideae</taxon>
        <taxon>Panicodae</taxon>
        <taxon>Paniceae</taxon>
        <taxon>Cenchrinae</taxon>
        <taxon>Setaria</taxon>
    </lineage>
</organism>
<protein>
    <submittedName>
        <fullName evidence="1">Uncharacterized protein</fullName>
    </submittedName>
</protein>
<sequence>MGAYVHAVFFFLSRKQLAAHVFGHVTASQPVMRLTCSIKKERSTA</sequence>
<evidence type="ECO:0000313" key="2">
    <source>
        <dbReference type="Proteomes" id="UP000298652"/>
    </source>
</evidence>
<dbReference type="EMBL" id="CM016553">
    <property type="protein sequence ID" value="TKW34345.1"/>
    <property type="molecule type" value="Genomic_DNA"/>
</dbReference>
<reference evidence="1" key="1">
    <citation type="submission" date="2019-03" db="EMBL/GenBank/DDBJ databases">
        <title>WGS assembly of Setaria viridis.</title>
        <authorList>
            <person name="Huang P."/>
            <person name="Jenkins J."/>
            <person name="Grimwood J."/>
            <person name="Barry K."/>
            <person name="Healey A."/>
            <person name="Mamidi S."/>
            <person name="Sreedasyam A."/>
            <person name="Shu S."/>
            <person name="Feldman M."/>
            <person name="Wu J."/>
            <person name="Yu Y."/>
            <person name="Chen C."/>
            <person name="Johnson J."/>
            <person name="Rokhsar D."/>
            <person name="Baxter I."/>
            <person name="Schmutz J."/>
            <person name="Brutnell T."/>
            <person name="Kellogg E."/>
        </authorList>
    </citation>
    <scope>NUCLEOTIDE SEQUENCE [LARGE SCALE GENOMIC DNA]</scope>
</reference>
<proteinExistence type="predicted"/>
<gene>
    <name evidence="1" type="ORF">SEVIR_2G300800v2</name>
</gene>
<dbReference type="Proteomes" id="UP000298652">
    <property type="component" value="Chromosome 2"/>
</dbReference>
<dbReference type="AlphaFoldDB" id="A0A4U6VYQ3"/>
<accession>A0A4U6VYQ3</accession>
<dbReference type="Gramene" id="TKW34345">
    <property type="protein sequence ID" value="TKW34345"/>
    <property type="gene ID" value="SEVIR_2G300800v2"/>
</dbReference>
<evidence type="ECO:0000313" key="1">
    <source>
        <dbReference type="EMBL" id="TKW34345.1"/>
    </source>
</evidence>
<name>A0A4U6VYQ3_SETVI</name>
<keyword evidence="2" id="KW-1185">Reference proteome</keyword>